<evidence type="ECO:0000313" key="2">
    <source>
        <dbReference type="Proteomes" id="UP000625711"/>
    </source>
</evidence>
<dbReference type="Proteomes" id="UP000625711">
    <property type="component" value="Unassembled WGS sequence"/>
</dbReference>
<evidence type="ECO:0000313" key="1">
    <source>
        <dbReference type="EMBL" id="KAF7270753.1"/>
    </source>
</evidence>
<sequence length="139" mass="15642">MAEDPRTQRTKSQYLHVAKHESVAVFFFGGRDGISSRLTARNACKQVMLVRVQLLMSDEGAATIEKSNAALSWCGRLLHTKLNRVNDVRSEHRQAIGSKLWSRKGWDWPGEESVTVIRHCIASGCEIRASQQAFLECVE</sequence>
<keyword evidence="2" id="KW-1185">Reference proteome</keyword>
<organism evidence="1 2">
    <name type="scientific">Rhynchophorus ferrugineus</name>
    <name type="common">Red palm weevil</name>
    <name type="synonym">Curculio ferrugineus</name>
    <dbReference type="NCBI Taxonomy" id="354439"/>
    <lineage>
        <taxon>Eukaryota</taxon>
        <taxon>Metazoa</taxon>
        <taxon>Ecdysozoa</taxon>
        <taxon>Arthropoda</taxon>
        <taxon>Hexapoda</taxon>
        <taxon>Insecta</taxon>
        <taxon>Pterygota</taxon>
        <taxon>Neoptera</taxon>
        <taxon>Endopterygota</taxon>
        <taxon>Coleoptera</taxon>
        <taxon>Polyphaga</taxon>
        <taxon>Cucujiformia</taxon>
        <taxon>Curculionidae</taxon>
        <taxon>Dryophthorinae</taxon>
        <taxon>Rhynchophorus</taxon>
    </lineage>
</organism>
<name>A0A834I127_RHYFE</name>
<comment type="caution">
    <text evidence="1">The sequence shown here is derived from an EMBL/GenBank/DDBJ whole genome shotgun (WGS) entry which is preliminary data.</text>
</comment>
<dbReference type="AlphaFoldDB" id="A0A834I127"/>
<gene>
    <name evidence="1" type="ORF">GWI33_016335</name>
</gene>
<reference evidence="1" key="1">
    <citation type="submission" date="2020-08" db="EMBL/GenBank/DDBJ databases">
        <title>Genome sequencing and assembly of the red palm weevil Rhynchophorus ferrugineus.</title>
        <authorList>
            <person name="Dias G.B."/>
            <person name="Bergman C.M."/>
            <person name="Manee M."/>
        </authorList>
    </citation>
    <scope>NUCLEOTIDE SEQUENCE</scope>
    <source>
        <strain evidence="1">AA-2017</strain>
        <tissue evidence="1">Whole larva</tissue>
    </source>
</reference>
<protein>
    <submittedName>
        <fullName evidence="1">Uncharacterized protein</fullName>
    </submittedName>
</protein>
<dbReference type="EMBL" id="JAACXV010014065">
    <property type="protein sequence ID" value="KAF7270753.1"/>
    <property type="molecule type" value="Genomic_DNA"/>
</dbReference>
<accession>A0A834I127</accession>
<proteinExistence type="predicted"/>